<dbReference type="NCBIfam" id="TIGR04183">
    <property type="entry name" value="Por_Secre_tail"/>
    <property type="match status" value="1"/>
</dbReference>
<evidence type="ECO:0000256" key="2">
    <source>
        <dbReference type="ARBA" id="ARBA00022729"/>
    </source>
</evidence>
<sequence>MKNYYISLVALFISFTLNAQIIDIPDPLFKNLLVNGNCAILNNSGTYEDVDTNNDNEIQINEALAVTKLRLSWQQGFSSVEGIEYFTNLEELIFIDTTNLTSIDLTNNTSLETIKIENCPALTSFNINGLVNLDFLSCTINNLTEIDLSTNINLTEVYITDTWVNPDSISTLTNIIINPSNVIETFVLYNSLISDFDFSIMPELQTLDCRYNQFTELDISSNPLLQVVNCSNNMISNLDLSSNPLLETLYCNFNMLTSLDISNTLIKELQCSFNQLETLNLKNDVYNKEYCFSSDCYGWINYNPNLAYICVDDELFNGNSEFEQVLSYIDYFGYNCVVNSYCSFELGGEFYTINGNTKIDLDYNGCDINDTVLPHVNFEITNGSETGNFISNTSGDYSIPLGNGSHTITPILENPSYFTVTPSSLTVDFPTDASPFMQDFCITPNGTFNDLEITIIPLGVARSGFDANYKIIYKNKGNTSLSGDINFNFQDDLMNFILATPTENSQSPNTLTWTFNDLTPFEIREIELTLNLNTPMDPVPLNDGDVLSFICSINFSETDETPDDNTFELQQTVVNSYDPNDKTCLEGAFITPEMVGDYVHYMIRFENTGSAEAVNIVVKDDIDRTKYDLSSLVPITASHDYVARIKDNAVFHYVEFIFENINLPFDDANNDGYIVFKIRTLDTLVLNDTFENDAEIYFDFNFPIITNNEQTTIATLSTEDFELANNSISLYPNPTTNHLTLESKQAIKQITIYDISGRLINEVAVIGTKTELTISTEMLSTGTYFVNIKTETSEVVKKIIKE</sequence>
<dbReference type="InterPro" id="IPR008969">
    <property type="entry name" value="CarboxyPept-like_regulatory"/>
</dbReference>
<keyword evidence="7" id="KW-1185">Reference proteome</keyword>
<feature type="domain" description="DUF7619" evidence="5">
    <location>
        <begin position="578"/>
        <end position="712"/>
    </location>
</feature>
<proteinExistence type="predicted"/>
<dbReference type="InterPro" id="IPR052574">
    <property type="entry name" value="CDIRP"/>
</dbReference>
<keyword evidence="2" id="KW-0732">Signal</keyword>
<dbReference type="SUPFAM" id="SSF49464">
    <property type="entry name" value="Carboxypeptidase regulatory domain-like"/>
    <property type="match status" value="1"/>
</dbReference>
<reference evidence="6 7" key="1">
    <citation type="submission" date="2023-01" db="EMBL/GenBank/DDBJ databases">
        <title>Psychroserpens ponticola sp. nov., isolated from seawater.</title>
        <authorList>
            <person name="Kristyanto S."/>
            <person name="Jung J."/>
            <person name="Kim J.M."/>
            <person name="Jeon C.O."/>
        </authorList>
    </citation>
    <scope>NUCLEOTIDE SEQUENCE [LARGE SCALE GENOMIC DNA]</scope>
    <source>
        <strain evidence="6 7">MSW6</strain>
    </source>
</reference>
<dbReference type="InterPro" id="IPR055353">
    <property type="entry name" value="DUF7619"/>
</dbReference>
<dbReference type="PANTHER" id="PTHR47566:SF1">
    <property type="entry name" value="PROTEIN NUD1"/>
    <property type="match status" value="1"/>
</dbReference>
<evidence type="ECO:0000256" key="3">
    <source>
        <dbReference type="ARBA" id="ARBA00022737"/>
    </source>
</evidence>
<dbReference type="InterPro" id="IPR026444">
    <property type="entry name" value="Secre_tail"/>
</dbReference>
<dbReference type="EMBL" id="CP116221">
    <property type="protein sequence ID" value="WCO01376.1"/>
    <property type="molecule type" value="Genomic_DNA"/>
</dbReference>
<gene>
    <name evidence="6" type="ORF">MUN68_015080</name>
</gene>
<dbReference type="Pfam" id="PF24595">
    <property type="entry name" value="DUF7619"/>
    <property type="match status" value="1"/>
</dbReference>
<keyword evidence="1" id="KW-0433">Leucine-rich repeat</keyword>
<dbReference type="Proteomes" id="UP001202717">
    <property type="component" value="Chromosome"/>
</dbReference>
<feature type="domain" description="Secretion system C-terminal sorting" evidence="4">
    <location>
        <begin position="730"/>
        <end position="800"/>
    </location>
</feature>
<protein>
    <submittedName>
        <fullName evidence="6">T9SS type A sorting domain-containing protein</fullName>
    </submittedName>
</protein>
<name>A0ABY7RW67_9FLAO</name>
<evidence type="ECO:0000259" key="4">
    <source>
        <dbReference type="Pfam" id="PF18962"/>
    </source>
</evidence>
<accession>A0ABY7RW67</accession>
<evidence type="ECO:0000256" key="1">
    <source>
        <dbReference type="ARBA" id="ARBA00022614"/>
    </source>
</evidence>
<keyword evidence="3" id="KW-0677">Repeat</keyword>
<dbReference type="PANTHER" id="PTHR47566">
    <property type="match status" value="1"/>
</dbReference>
<dbReference type="Pfam" id="PF18962">
    <property type="entry name" value="Por_Secre_tail"/>
    <property type="match status" value="1"/>
</dbReference>
<dbReference type="InterPro" id="IPR032675">
    <property type="entry name" value="LRR_dom_sf"/>
</dbReference>
<evidence type="ECO:0000259" key="5">
    <source>
        <dbReference type="Pfam" id="PF24595"/>
    </source>
</evidence>
<evidence type="ECO:0000313" key="7">
    <source>
        <dbReference type="Proteomes" id="UP001202717"/>
    </source>
</evidence>
<organism evidence="6 7">
    <name type="scientific">Psychroserpens ponticola</name>
    <dbReference type="NCBI Taxonomy" id="2932268"/>
    <lineage>
        <taxon>Bacteria</taxon>
        <taxon>Pseudomonadati</taxon>
        <taxon>Bacteroidota</taxon>
        <taxon>Flavobacteriia</taxon>
        <taxon>Flavobacteriales</taxon>
        <taxon>Flavobacteriaceae</taxon>
        <taxon>Psychroserpens</taxon>
    </lineage>
</organism>
<dbReference type="Gene3D" id="3.80.10.10">
    <property type="entry name" value="Ribonuclease Inhibitor"/>
    <property type="match status" value="1"/>
</dbReference>
<dbReference type="RefSeq" id="WP_249993384.1">
    <property type="nucleotide sequence ID" value="NZ_CP116221.1"/>
</dbReference>
<dbReference type="SUPFAM" id="SSF52058">
    <property type="entry name" value="L domain-like"/>
    <property type="match status" value="1"/>
</dbReference>
<evidence type="ECO:0000313" key="6">
    <source>
        <dbReference type="EMBL" id="WCO01376.1"/>
    </source>
</evidence>